<reference evidence="1 2" key="1">
    <citation type="submission" date="2024-04" db="EMBL/GenBank/DDBJ databases">
        <authorList>
            <person name="Fracassetti M."/>
        </authorList>
    </citation>
    <scope>NUCLEOTIDE SEQUENCE [LARGE SCALE GENOMIC DNA]</scope>
</reference>
<dbReference type="AlphaFoldDB" id="A0AAV2CAK1"/>
<dbReference type="EMBL" id="OZ034813">
    <property type="protein sequence ID" value="CAL1353415.1"/>
    <property type="molecule type" value="Genomic_DNA"/>
</dbReference>
<keyword evidence="2" id="KW-1185">Reference proteome</keyword>
<sequence>MMLPWFAPGTATHLLDEKTQGSLCNRLYAAAGSGFSALVRLCCRFRPPSWWWDFVEFGDAAMATAFLDVRHGVPLTPVMMPISVGDHGGIHHGVADTVHPVASLNDGGAIRGTVLSSSLQTVTNHGRFQPSRAKHKALFF</sequence>
<organism evidence="1 2">
    <name type="scientific">Linum trigynum</name>
    <dbReference type="NCBI Taxonomy" id="586398"/>
    <lineage>
        <taxon>Eukaryota</taxon>
        <taxon>Viridiplantae</taxon>
        <taxon>Streptophyta</taxon>
        <taxon>Embryophyta</taxon>
        <taxon>Tracheophyta</taxon>
        <taxon>Spermatophyta</taxon>
        <taxon>Magnoliopsida</taxon>
        <taxon>eudicotyledons</taxon>
        <taxon>Gunneridae</taxon>
        <taxon>Pentapetalae</taxon>
        <taxon>rosids</taxon>
        <taxon>fabids</taxon>
        <taxon>Malpighiales</taxon>
        <taxon>Linaceae</taxon>
        <taxon>Linum</taxon>
    </lineage>
</organism>
<accession>A0AAV2CAK1</accession>
<evidence type="ECO:0000313" key="2">
    <source>
        <dbReference type="Proteomes" id="UP001497516"/>
    </source>
</evidence>
<proteinExistence type="predicted"/>
<gene>
    <name evidence="1" type="ORF">LTRI10_LOCUS1316</name>
</gene>
<protein>
    <submittedName>
        <fullName evidence="1">Uncharacterized protein</fullName>
    </submittedName>
</protein>
<name>A0AAV2CAK1_9ROSI</name>
<evidence type="ECO:0000313" key="1">
    <source>
        <dbReference type="EMBL" id="CAL1353415.1"/>
    </source>
</evidence>
<dbReference type="Proteomes" id="UP001497516">
    <property type="component" value="Chromosome 1"/>
</dbReference>